<evidence type="ECO:0000256" key="1">
    <source>
        <dbReference type="SAM" id="SignalP"/>
    </source>
</evidence>
<dbReference type="STRING" id="1009370.ALO_09434"/>
<proteinExistence type="predicted"/>
<protein>
    <recommendedName>
        <fullName evidence="4">Lipoprotein</fullName>
    </recommendedName>
</protein>
<dbReference type="PROSITE" id="PS51257">
    <property type="entry name" value="PROKAR_LIPOPROTEIN"/>
    <property type="match status" value="1"/>
</dbReference>
<feature type="signal peptide" evidence="1">
    <location>
        <begin position="1"/>
        <end position="18"/>
    </location>
</feature>
<keyword evidence="1" id="KW-0732">Signal</keyword>
<dbReference type="AlphaFoldDB" id="F7NII4"/>
<evidence type="ECO:0000313" key="3">
    <source>
        <dbReference type="Proteomes" id="UP000003240"/>
    </source>
</evidence>
<reference evidence="2 3" key="1">
    <citation type="journal article" date="2011" name="EMBO J.">
        <title>Structural diversity of bacterial flagellar motors.</title>
        <authorList>
            <person name="Chen S."/>
            <person name="Beeby M."/>
            <person name="Murphy G.E."/>
            <person name="Leadbetter J.R."/>
            <person name="Hendrixson D.R."/>
            <person name="Briegel A."/>
            <person name="Li Z."/>
            <person name="Shi J."/>
            <person name="Tocheva E.I."/>
            <person name="Muller A."/>
            <person name="Dobro M.J."/>
            <person name="Jensen G.J."/>
        </authorList>
    </citation>
    <scope>NUCLEOTIDE SEQUENCE [LARGE SCALE GENOMIC DNA]</scope>
    <source>
        <strain evidence="2 3">DSM 6540</strain>
    </source>
</reference>
<sequence length="139" mass="15131">MKKIALVLLTLFAMTLLITGCGGGSGDGGGTKGVTSSFVVTDYTGKKNLPGVKFYYEAPDGTPGEATSDENGAFTTFTTQVGNYKLTHFIYEGETYTAAFVGRDLILQWNGQSEINNNVKVKYKITIESRSLEVKRVYF</sequence>
<dbReference type="EMBL" id="AFGF01000076">
    <property type="protein sequence ID" value="EGO64130.1"/>
    <property type="molecule type" value="Genomic_DNA"/>
</dbReference>
<dbReference type="Proteomes" id="UP000003240">
    <property type="component" value="Unassembled WGS sequence"/>
</dbReference>
<feature type="chain" id="PRO_5039439064" description="Lipoprotein" evidence="1">
    <location>
        <begin position="19"/>
        <end position="139"/>
    </location>
</feature>
<organism evidence="2 3">
    <name type="scientific">Acetonema longum DSM 6540</name>
    <dbReference type="NCBI Taxonomy" id="1009370"/>
    <lineage>
        <taxon>Bacteria</taxon>
        <taxon>Bacillati</taxon>
        <taxon>Bacillota</taxon>
        <taxon>Negativicutes</taxon>
        <taxon>Acetonemataceae</taxon>
        <taxon>Acetonema</taxon>
    </lineage>
</organism>
<comment type="caution">
    <text evidence="2">The sequence shown here is derived from an EMBL/GenBank/DDBJ whole genome shotgun (WGS) entry which is preliminary data.</text>
</comment>
<dbReference type="RefSeq" id="WP_004095050.1">
    <property type="nucleotide sequence ID" value="NZ_AFGF01000076.1"/>
</dbReference>
<name>F7NII4_9FIRM</name>
<keyword evidence="3" id="KW-1185">Reference proteome</keyword>
<gene>
    <name evidence="2" type="ORF">ALO_09434</name>
</gene>
<evidence type="ECO:0000313" key="2">
    <source>
        <dbReference type="EMBL" id="EGO64130.1"/>
    </source>
</evidence>
<dbReference type="SUPFAM" id="SSF49478">
    <property type="entry name" value="Cna protein B-type domain"/>
    <property type="match status" value="1"/>
</dbReference>
<evidence type="ECO:0008006" key="4">
    <source>
        <dbReference type="Google" id="ProtNLM"/>
    </source>
</evidence>
<accession>F7NII4</accession>